<name>A0ACA9KI70_9GLOM</name>
<keyword evidence="2" id="KW-1185">Reference proteome</keyword>
<protein>
    <submittedName>
        <fullName evidence="1">1016_t:CDS:1</fullName>
    </submittedName>
</protein>
<proteinExistence type="predicted"/>
<dbReference type="EMBL" id="CAJVPM010001712">
    <property type="protein sequence ID" value="CAG8472000.1"/>
    <property type="molecule type" value="Genomic_DNA"/>
</dbReference>
<gene>
    <name evidence="1" type="ORF">SCALOS_LOCUS2065</name>
</gene>
<evidence type="ECO:0000313" key="2">
    <source>
        <dbReference type="Proteomes" id="UP000789860"/>
    </source>
</evidence>
<reference evidence="1" key="1">
    <citation type="submission" date="2021-06" db="EMBL/GenBank/DDBJ databases">
        <authorList>
            <person name="Kallberg Y."/>
            <person name="Tangrot J."/>
            <person name="Rosling A."/>
        </authorList>
    </citation>
    <scope>NUCLEOTIDE SEQUENCE</scope>
    <source>
        <strain evidence="1">AU212A</strain>
    </source>
</reference>
<accession>A0ACA9KI70</accession>
<dbReference type="Proteomes" id="UP000789860">
    <property type="component" value="Unassembled WGS sequence"/>
</dbReference>
<evidence type="ECO:0000313" key="1">
    <source>
        <dbReference type="EMBL" id="CAG8472000.1"/>
    </source>
</evidence>
<comment type="caution">
    <text evidence="1">The sequence shown here is derived from an EMBL/GenBank/DDBJ whole genome shotgun (WGS) entry which is preliminary data.</text>
</comment>
<organism evidence="1 2">
    <name type="scientific">Scutellospora calospora</name>
    <dbReference type="NCBI Taxonomy" id="85575"/>
    <lineage>
        <taxon>Eukaryota</taxon>
        <taxon>Fungi</taxon>
        <taxon>Fungi incertae sedis</taxon>
        <taxon>Mucoromycota</taxon>
        <taxon>Glomeromycotina</taxon>
        <taxon>Glomeromycetes</taxon>
        <taxon>Diversisporales</taxon>
        <taxon>Gigasporaceae</taxon>
        <taxon>Scutellospora</taxon>
    </lineage>
</organism>
<sequence length="1029" mass="117085">MAVSPACDFEIPEINYLSTRDFQGKLVISSEYRDSFFLENHIDSSTIDFKNLDWIPDADHLINNSFVDVVYFEINCPRVELILFSKSSPSKELTNAVKNALKDKNPYRELIKVFENFGHFLPKKIVLGHKLYSMSKNLNCSNMSKRSPRYVMLEKFTTVDDFTSEKYNDIINIWENHMKFQKFDSSSLISITGDPVKKNVVKDWAISCLKGDSNSWQIISWKEIYPLYEILDENLRNEVKMIIGSDESGIKEKVLMSGLIQIENSKNYNVNFEYPLESKNYQIFGKIIKQDGTLFDNADVKFKSKTNLEFEAIVETFSEDKIKNLQISWILVGIPAEIGIYSSNTRNISILFAGRYPFVPKLGGIDIQLKTPNLHSDAILVTSFAYPKLNLKQYFTVKAKNYNDGIINANIFAREDINNVAEDYNHENPVETPELHWKVLYFEDNNDEKNNNLRAIGQTICEDLMPIYENTIINELDLSYKKLDSVLVKHLVEELNSNKTITHLNLSDNDIGLEIGKNIVKALENHDTITHLNLKSTYLMSEVLINLLKMLKGNKTRIKELDLSHNGDKFCRRGKSIVDALTRNTTLVSLNLSHNTIDWSSVKFIDLKNNKSLRNLDLSNCNINAEVVTELVKLLKKLSNIPLKELNLSLNNLTFTSESLIADILNSNKTLTSLNLRSNKIIASVESLEKGRTYDRVVSSLSAKNLSNALRANKTLKKLDMSSNYISLEAGKNLLRSLHCNKYITELNLGDNDIISELGDQILQILKNTITSINLKSTKINSETVTCIAYLLKANKIKLRTLNLSHNDINNSAVVALIESLEENTHLEELNLSNIKGARRMGHELEKSLTKNRTLKILNLSDCNISINVVQALKKSLQTNCTLIDLDLSYNGVSMNSFVDVLETNKTLAKLNLSYREFDMDEARSLARTLKNNNTITHLFLIETIFKPEIGLVLVEALGVNQKLIELDLSKNYINSQIAKALVKALETNASIRKIDLRSEQLDQKTANELKKDKFLVFPSRDTHVIEVK</sequence>